<evidence type="ECO:0000313" key="2">
    <source>
        <dbReference type="EMBL" id="PZF81301.1"/>
    </source>
</evidence>
<evidence type="ECO:0000256" key="1">
    <source>
        <dbReference type="SAM" id="SignalP"/>
    </source>
</evidence>
<dbReference type="Proteomes" id="UP000248764">
    <property type="component" value="Unassembled WGS sequence"/>
</dbReference>
<protein>
    <submittedName>
        <fullName evidence="2">Uncharacterized protein</fullName>
    </submittedName>
</protein>
<accession>A0A2W2B1J3</accession>
<name>A0A2W2B1J3_9ACTN</name>
<dbReference type="EMBL" id="POTW01000061">
    <property type="protein sequence ID" value="PZF81301.1"/>
    <property type="molecule type" value="Genomic_DNA"/>
</dbReference>
<dbReference type="AlphaFoldDB" id="A0A2W2B1J3"/>
<proteinExistence type="predicted"/>
<sequence length="178" mass="17801">MSRMRATLGLAASVVLLAGCADDASPATDWADGVCSAWDQLSSDLRALTSGLDGDLSGRLDAVQASAQDLVDAIADTPDGADEAVEDAQQELSGEAGDVRSGLDSVAQALQGLTDASSQDDVAAALSEAQDGLSATGQALTALGDTVGGYASAADDTLQQAFDEARSCRETRTGGTSS</sequence>
<keyword evidence="3" id="KW-1185">Reference proteome</keyword>
<feature type="signal peptide" evidence="1">
    <location>
        <begin position="1"/>
        <end position="23"/>
    </location>
</feature>
<feature type="chain" id="PRO_5015838829" evidence="1">
    <location>
        <begin position="24"/>
        <end position="178"/>
    </location>
</feature>
<keyword evidence="1" id="KW-0732">Signal</keyword>
<gene>
    <name evidence="2" type="ORF">C1I92_21820</name>
</gene>
<dbReference type="PROSITE" id="PS51257">
    <property type="entry name" value="PROKAR_LIPOPROTEIN"/>
    <property type="match status" value="1"/>
</dbReference>
<evidence type="ECO:0000313" key="3">
    <source>
        <dbReference type="Proteomes" id="UP000248764"/>
    </source>
</evidence>
<comment type="caution">
    <text evidence="2">The sequence shown here is derived from an EMBL/GenBank/DDBJ whole genome shotgun (WGS) entry which is preliminary data.</text>
</comment>
<organism evidence="2 3">
    <name type="scientific">Jiangella anatolica</name>
    <dbReference type="NCBI Taxonomy" id="2670374"/>
    <lineage>
        <taxon>Bacteria</taxon>
        <taxon>Bacillati</taxon>
        <taxon>Actinomycetota</taxon>
        <taxon>Actinomycetes</taxon>
        <taxon>Jiangellales</taxon>
        <taxon>Jiangellaceae</taxon>
        <taxon>Jiangella</taxon>
    </lineage>
</organism>
<reference evidence="2 3" key="1">
    <citation type="submission" date="2018-01" db="EMBL/GenBank/DDBJ databases">
        <title>Draft genome sequence of Jiangella sp. GTF31.</title>
        <authorList>
            <person name="Sahin N."/>
            <person name="Ay H."/>
            <person name="Saygin H."/>
        </authorList>
    </citation>
    <scope>NUCLEOTIDE SEQUENCE [LARGE SCALE GENOMIC DNA]</scope>
    <source>
        <strain evidence="2 3">GTF31</strain>
    </source>
</reference>